<evidence type="ECO:0000256" key="1">
    <source>
        <dbReference type="ARBA" id="ARBA00008455"/>
    </source>
</evidence>
<dbReference type="PROSITE" id="PS00640">
    <property type="entry name" value="THIOL_PROTEASE_ASN"/>
    <property type="match status" value="1"/>
</dbReference>
<dbReference type="GO" id="GO:0008234">
    <property type="term" value="F:cysteine-type peptidase activity"/>
    <property type="evidence" value="ECO:0007669"/>
    <property type="project" value="InterPro"/>
</dbReference>
<dbReference type="CDD" id="cd02248">
    <property type="entry name" value="Peptidase_C1A"/>
    <property type="match status" value="1"/>
</dbReference>
<dbReference type="SMART" id="SM00645">
    <property type="entry name" value="Pept_C1"/>
    <property type="match status" value="1"/>
</dbReference>
<organism evidence="6 7">
    <name type="scientific">Dipodomys ordii</name>
    <name type="common">Ord's kangaroo rat</name>
    <dbReference type="NCBI Taxonomy" id="10020"/>
    <lineage>
        <taxon>Eukaryota</taxon>
        <taxon>Metazoa</taxon>
        <taxon>Chordata</taxon>
        <taxon>Craniata</taxon>
        <taxon>Vertebrata</taxon>
        <taxon>Euteleostomi</taxon>
        <taxon>Mammalia</taxon>
        <taxon>Eutheria</taxon>
        <taxon>Euarchontoglires</taxon>
        <taxon>Glires</taxon>
        <taxon>Rodentia</taxon>
        <taxon>Castorimorpha</taxon>
        <taxon>Heteromyidae</taxon>
        <taxon>Dipodomyinae</taxon>
        <taxon>Dipodomys</taxon>
    </lineage>
</organism>
<dbReference type="AlphaFoldDB" id="A0A1S3GNC3"/>
<evidence type="ECO:0000259" key="5">
    <source>
        <dbReference type="SMART" id="SM00848"/>
    </source>
</evidence>
<dbReference type="SMART" id="SM00848">
    <property type="entry name" value="Inhibitor_I29"/>
    <property type="match status" value="1"/>
</dbReference>
<feature type="domain" description="Peptidase C1A papain C-terminal" evidence="4">
    <location>
        <begin position="114"/>
        <end position="332"/>
    </location>
</feature>
<dbReference type="OrthoDB" id="10253408at2759"/>
<dbReference type="InParanoid" id="A0A1S3GNC3"/>
<dbReference type="KEGG" id="dord:105999795"/>
<dbReference type="GeneID" id="105999795"/>
<evidence type="ECO:0000256" key="3">
    <source>
        <dbReference type="SAM" id="SignalP"/>
    </source>
</evidence>
<dbReference type="GO" id="GO:0006508">
    <property type="term" value="P:proteolysis"/>
    <property type="evidence" value="ECO:0007669"/>
    <property type="project" value="InterPro"/>
</dbReference>
<keyword evidence="6" id="KW-1185">Reference proteome</keyword>
<gene>
    <name evidence="7" type="primary">LOC105999795</name>
</gene>
<dbReference type="PRINTS" id="PR00705">
    <property type="entry name" value="PAPAIN"/>
</dbReference>
<dbReference type="InterPro" id="IPR013128">
    <property type="entry name" value="Peptidase_C1A"/>
</dbReference>
<dbReference type="InterPro" id="IPR038765">
    <property type="entry name" value="Papain-like_cys_pep_sf"/>
</dbReference>
<dbReference type="Pfam" id="PF00112">
    <property type="entry name" value="Peptidase_C1"/>
    <property type="match status" value="1"/>
</dbReference>
<dbReference type="Pfam" id="PF08246">
    <property type="entry name" value="Inhibitor_I29"/>
    <property type="match status" value="1"/>
</dbReference>
<proteinExistence type="inferred from homology"/>
<dbReference type="SUPFAM" id="SSF54001">
    <property type="entry name" value="Cysteine proteinases"/>
    <property type="match status" value="1"/>
</dbReference>
<feature type="signal peptide" evidence="3">
    <location>
        <begin position="1"/>
        <end position="17"/>
    </location>
</feature>
<keyword evidence="3" id="KW-0732">Signal</keyword>
<feature type="domain" description="Cathepsin propeptide inhibitor" evidence="5">
    <location>
        <begin position="29"/>
        <end position="88"/>
    </location>
</feature>
<dbReference type="PROSITE" id="PS00639">
    <property type="entry name" value="THIOL_PROTEASE_HIS"/>
    <property type="match status" value="1"/>
</dbReference>
<dbReference type="InterPro" id="IPR025660">
    <property type="entry name" value="Pept_his_AS"/>
</dbReference>
<dbReference type="FunFam" id="3.90.70.10:FF:000332">
    <property type="entry name" value="Cathepsin L1"/>
    <property type="match status" value="1"/>
</dbReference>
<comment type="similarity">
    <text evidence="1">Belongs to the peptidase C1 family.</text>
</comment>
<dbReference type="InterPro" id="IPR013201">
    <property type="entry name" value="Prot_inhib_I29"/>
</dbReference>
<feature type="chain" id="PRO_5018629849" evidence="3">
    <location>
        <begin position="18"/>
        <end position="340"/>
    </location>
</feature>
<evidence type="ECO:0000259" key="4">
    <source>
        <dbReference type="SMART" id="SM00645"/>
    </source>
</evidence>
<evidence type="ECO:0000313" key="7">
    <source>
        <dbReference type="RefSeq" id="XP_012890373.1"/>
    </source>
</evidence>
<sequence length="340" mass="38845">MNFLLFLAFLCLGLVVGSSKLDPRFNVQWIEWKELYQKQYGMNEEEWRRELWETNLKMIELHNEEYNRGKHSFTMAMNAFGDMTTEEFRLMMNGFQIKKHRVENIFQDSDFINIPSSIDWRERGYVVPVKHQFSCGASWAFSATGALEGQMFRKTGQLISLSEQNLVDCSWSEGNEGCNGGVMNFAFQYVIENKGLDTETSYPYEEGKGPCKYNPQHSAANVSGYMDIPKDEKILKEALAYAGPISVAIDTSPPTFLFYGTGIYFDPNCSSTDLDHGVLLVGYGFESEESDNTKYWLVKNSWGEEWGMHGYIKIARDWSNHCGIASAASFPLCEPMNIDK</sequence>
<keyword evidence="2" id="KW-1015">Disulfide bond</keyword>
<dbReference type="InterPro" id="IPR025661">
    <property type="entry name" value="Pept_asp_AS"/>
</dbReference>
<dbReference type="InterPro" id="IPR039417">
    <property type="entry name" value="Peptidase_C1A_papain-like"/>
</dbReference>
<name>A0A1S3GNC3_DIPOR</name>
<accession>A0A1S3GNC3</accession>
<dbReference type="InterPro" id="IPR000668">
    <property type="entry name" value="Peptidase_C1A_C"/>
</dbReference>
<dbReference type="RefSeq" id="XP_012890373.1">
    <property type="nucleotide sequence ID" value="XM_013034919.1"/>
</dbReference>
<dbReference type="Gene3D" id="3.90.70.10">
    <property type="entry name" value="Cysteine proteinases"/>
    <property type="match status" value="1"/>
</dbReference>
<evidence type="ECO:0000256" key="2">
    <source>
        <dbReference type="ARBA" id="ARBA00023157"/>
    </source>
</evidence>
<evidence type="ECO:0000313" key="6">
    <source>
        <dbReference type="Proteomes" id="UP000081671"/>
    </source>
</evidence>
<reference evidence="7" key="1">
    <citation type="submission" date="2025-08" db="UniProtKB">
        <authorList>
            <consortium name="RefSeq"/>
        </authorList>
    </citation>
    <scope>IDENTIFICATION</scope>
    <source>
        <tissue evidence="7">Kidney</tissue>
    </source>
</reference>
<protein>
    <submittedName>
        <fullName evidence="7">Cathepsin L1-like</fullName>
    </submittedName>
</protein>
<dbReference type="PANTHER" id="PTHR12411">
    <property type="entry name" value="CYSTEINE PROTEASE FAMILY C1-RELATED"/>
    <property type="match status" value="1"/>
</dbReference>
<dbReference type="Proteomes" id="UP000081671">
    <property type="component" value="Unplaced"/>
</dbReference>